<evidence type="ECO:0000313" key="12">
    <source>
        <dbReference type="Proteomes" id="UP000326029"/>
    </source>
</evidence>
<feature type="domain" description="AMP-dependent synthetase/ligase" evidence="8">
    <location>
        <begin position="47"/>
        <end position="225"/>
    </location>
</feature>
<dbReference type="InterPro" id="IPR050237">
    <property type="entry name" value="ATP-dep_AMP-bd_enzyme"/>
</dbReference>
<dbReference type="GO" id="GO:0004467">
    <property type="term" value="F:long-chain fatty acid-CoA ligase activity"/>
    <property type="evidence" value="ECO:0007669"/>
    <property type="project" value="UniProtKB-EC"/>
</dbReference>
<dbReference type="AlphaFoldDB" id="A0AAV4KNI9"/>
<dbReference type="InterPro" id="IPR042099">
    <property type="entry name" value="ANL_N_sf"/>
</dbReference>
<proteinExistence type="predicted"/>
<dbReference type="GeneID" id="95457285"/>
<evidence type="ECO:0000256" key="4">
    <source>
        <dbReference type="ARBA" id="ARBA00026121"/>
    </source>
</evidence>
<evidence type="ECO:0000256" key="1">
    <source>
        <dbReference type="ARBA" id="ARBA00004170"/>
    </source>
</evidence>
<comment type="subcellular location">
    <subcellularLocation>
        <location evidence="1">Membrane</location>
        <topology evidence="1">Peripheral membrane protein</topology>
    </subcellularLocation>
</comment>
<evidence type="ECO:0000256" key="6">
    <source>
        <dbReference type="ARBA" id="ARBA00042773"/>
    </source>
</evidence>
<dbReference type="InterPro" id="IPR000873">
    <property type="entry name" value="AMP-dep_synth/lig_dom"/>
</dbReference>
<gene>
    <name evidence="11" type="ORF">CP977_26330</name>
    <name evidence="10" type="ORF">GCM10010497_52140</name>
</gene>
<evidence type="ECO:0000259" key="9">
    <source>
        <dbReference type="Pfam" id="PF13193"/>
    </source>
</evidence>
<dbReference type="EMBL" id="CP023693">
    <property type="protein sequence ID" value="QEV35250.1"/>
    <property type="molecule type" value="Genomic_DNA"/>
</dbReference>
<accession>A0AAV4KNI9</accession>
<dbReference type="EC" id="6.2.1.3" evidence="4"/>
<evidence type="ECO:0000256" key="3">
    <source>
        <dbReference type="ARBA" id="ARBA00022598"/>
    </source>
</evidence>
<feature type="compositionally biased region" description="Basic and acidic residues" evidence="7">
    <location>
        <begin position="174"/>
        <end position="184"/>
    </location>
</feature>
<dbReference type="InterPro" id="IPR025110">
    <property type="entry name" value="AMP-bd_C"/>
</dbReference>
<feature type="compositionally biased region" description="Pro residues" evidence="7">
    <location>
        <begin position="262"/>
        <end position="280"/>
    </location>
</feature>
<evidence type="ECO:0000313" key="13">
    <source>
        <dbReference type="Proteomes" id="UP000642014"/>
    </source>
</evidence>
<keyword evidence="12" id="KW-1185">Reference proteome</keyword>
<evidence type="ECO:0000256" key="7">
    <source>
        <dbReference type="SAM" id="MobiDB-lite"/>
    </source>
</evidence>
<feature type="region of interest" description="Disordered" evidence="7">
    <location>
        <begin position="234"/>
        <end position="280"/>
    </location>
</feature>
<reference evidence="10" key="3">
    <citation type="submission" date="2023-08" db="EMBL/GenBank/DDBJ databases">
        <authorList>
            <person name="Sun Q."/>
            <person name="Ohkuma M."/>
        </authorList>
    </citation>
    <scope>NUCLEOTIDE SEQUENCE</scope>
    <source>
        <strain evidence="10">JCM 4205</strain>
    </source>
</reference>
<dbReference type="PANTHER" id="PTHR43767">
    <property type="entry name" value="LONG-CHAIN-FATTY-ACID--COA LIGASE"/>
    <property type="match status" value="1"/>
</dbReference>
<dbReference type="Gene3D" id="3.40.50.12780">
    <property type="entry name" value="N-terminal domain of ligase-like"/>
    <property type="match status" value="1"/>
</dbReference>
<evidence type="ECO:0000313" key="10">
    <source>
        <dbReference type="EMBL" id="GGR42500.1"/>
    </source>
</evidence>
<dbReference type="InterPro" id="IPR045851">
    <property type="entry name" value="AMP-bd_C_sf"/>
</dbReference>
<reference evidence="11 12" key="2">
    <citation type="submission" date="2017-09" db="EMBL/GenBank/DDBJ databases">
        <authorList>
            <person name="Lee N."/>
            <person name="Cho B.-K."/>
        </authorList>
    </citation>
    <scope>NUCLEOTIDE SEQUENCE [LARGE SCALE GENOMIC DNA]</scope>
    <source>
        <strain evidence="11 12">ATCC 19740</strain>
    </source>
</reference>
<dbReference type="RefSeq" id="WP_152370914.1">
    <property type="nucleotide sequence ID" value="NZ_BMSJ01000011.1"/>
</dbReference>
<dbReference type="Gene3D" id="3.30.300.30">
    <property type="match status" value="1"/>
</dbReference>
<dbReference type="GO" id="GO:0016020">
    <property type="term" value="C:membrane"/>
    <property type="evidence" value="ECO:0007669"/>
    <property type="project" value="UniProtKB-SubCell"/>
</dbReference>
<dbReference type="PANTHER" id="PTHR43767:SF8">
    <property type="entry name" value="LONG-CHAIN-FATTY-ACID--COA LIGASE"/>
    <property type="match status" value="1"/>
</dbReference>
<dbReference type="Proteomes" id="UP000642014">
    <property type="component" value="Unassembled WGS sequence"/>
</dbReference>
<dbReference type="SUPFAM" id="SSF56801">
    <property type="entry name" value="Acetyl-CoA synthetase-like"/>
    <property type="match status" value="1"/>
</dbReference>
<organism evidence="10 13">
    <name type="scientific">Streptomyces cinereoruber</name>
    <dbReference type="NCBI Taxonomy" id="67260"/>
    <lineage>
        <taxon>Bacteria</taxon>
        <taxon>Bacillati</taxon>
        <taxon>Actinomycetota</taxon>
        <taxon>Actinomycetes</taxon>
        <taxon>Kitasatosporales</taxon>
        <taxon>Streptomycetaceae</taxon>
        <taxon>Streptomyces</taxon>
    </lineage>
</organism>
<evidence type="ECO:0000256" key="5">
    <source>
        <dbReference type="ARBA" id="ARBA00039545"/>
    </source>
</evidence>
<dbReference type="Pfam" id="PF13193">
    <property type="entry name" value="AMP-binding_C"/>
    <property type="match status" value="1"/>
</dbReference>
<feature type="region of interest" description="Disordered" evidence="7">
    <location>
        <begin position="170"/>
        <end position="198"/>
    </location>
</feature>
<dbReference type="Pfam" id="PF00501">
    <property type="entry name" value="AMP-binding"/>
    <property type="match status" value="2"/>
</dbReference>
<sequence length="609" mass="62809">MTTAPTTHRAPWRSRNGLELPDRVPRADRAAWEARGLCPDADLFTLFREHALAAPGRDAVVDERGALSYGELYAEVLRVAGLFAEAGLGPRDVIALRLPNGRLAAAAELAVYALGAVALPYPLGGGVRDTLSLLARSRAGGAVLSESEDLAATAELPWLRAVFTTGPDAAPGVRRLDRAPEDGPFRPSGPPAESTAPARILVSSGSETEPKMIAYSHQAMAGGRAAYVRALADAPARTGPRTPADSSARAGAPAFTGSPAGPATPPGFPVVPGPSAEPEPPVAPPRLLVLVPLASSYGSLGVPVGLAALGGTLIVRGRFDAADALRATVEHRPTHLFGVPTMLRRMADLPRLPGEDTSSLRAVVSSGAALPASTAAACLERFGVPVVTVYGSSDGVNCHTAAPGAPAGDTAGTPDPAVAVLRIVRPDGTPADTGEPGEIQAKGPMTPLCYVAAPDLDARYRTADGWVRTGDLGALDGKGRLQVLGRLRNVVIRGGHTISPAEVEQELGTHPGIAEAVCVPVPDEEFGERLCACVRPVPGAPAPALGDVTAHLAARGLERRKFPEYLLVLDRMPLRPTGKVCRRTAAARAAAALGVDTPPGATVFAERSR</sequence>
<dbReference type="Proteomes" id="UP000326029">
    <property type="component" value="Chromosome"/>
</dbReference>
<feature type="compositionally biased region" description="Low complexity" evidence="7">
    <location>
        <begin position="250"/>
        <end position="261"/>
    </location>
</feature>
<reference evidence="10 13" key="1">
    <citation type="journal article" date="2014" name="Int. J. Syst. Evol. Microbiol.">
        <title>Complete genome sequence of Corynebacterium casei LMG S-19264T (=DSM 44701T), isolated from a smear-ripened cheese.</title>
        <authorList>
            <consortium name="US DOE Joint Genome Institute (JGI-PGF)"/>
            <person name="Walter F."/>
            <person name="Albersmeier A."/>
            <person name="Kalinowski J."/>
            <person name="Ruckert C."/>
        </authorList>
    </citation>
    <scope>NUCLEOTIDE SEQUENCE [LARGE SCALE GENOMIC DNA]</scope>
    <source>
        <strain evidence="10 13">JCM 4205</strain>
    </source>
</reference>
<feature type="domain" description="AMP-dependent synthetase/ligase" evidence="8">
    <location>
        <begin position="285"/>
        <end position="450"/>
    </location>
</feature>
<evidence type="ECO:0000256" key="2">
    <source>
        <dbReference type="ARBA" id="ARBA00005005"/>
    </source>
</evidence>
<comment type="pathway">
    <text evidence="2">Lipid metabolism; fatty acid beta-oxidation.</text>
</comment>
<feature type="domain" description="AMP-binding enzyme C-terminal" evidence="9">
    <location>
        <begin position="502"/>
        <end position="579"/>
    </location>
</feature>
<evidence type="ECO:0000259" key="8">
    <source>
        <dbReference type="Pfam" id="PF00501"/>
    </source>
</evidence>
<dbReference type="CDD" id="cd04433">
    <property type="entry name" value="AFD_class_I"/>
    <property type="match status" value="1"/>
</dbReference>
<name>A0AAV4KNI9_9ACTN</name>
<protein>
    <recommendedName>
        <fullName evidence="5">Long-chain-fatty-acid--CoA ligase</fullName>
        <ecNumber evidence="4">6.2.1.3</ecNumber>
    </recommendedName>
    <alternativeName>
        <fullName evidence="6">Long-chain acyl-CoA synthetase</fullName>
    </alternativeName>
</protein>
<dbReference type="EMBL" id="BMSJ01000011">
    <property type="protein sequence ID" value="GGR42500.1"/>
    <property type="molecule type" value="Genomic_DNA"/>
</dbReference>
<evidence type="ECO:0000313" key="11">
    <source>
        <dbReference type="EMBL" id="QEV35250.1"/>
    </source>
</evidence>
<keyword evidence="3 11" id="KW-0436">Ligase</keyword>